<evidence type="ECO:0000256" key="4">
    <source>
        <dbReference type="ARBA" id="ARBA00014046"/>
    </source>
</evidence>
<keyword evidence="5 12" id="KW-0285">Flavoprotein</keyword>
<comment type="function">
    <text evidence="10">Involved in repair of UV radiation-induced DNA damage. Catalyzes the light-dependent monomerization (300-600 nm) of cyclobutyl pyrimidine dimers (in cis-syn configuration), which are formed between adjacent bases on the same DNA strand upon exposure to ultraviolet radiation.</text>
</comment>
<comment type="cofactor">
    <cofactor evidence="1">
        <name>(6R)-5,10-methylene-5,6,7,8-tetrahydrofolate</name>
        <dbReference type="ChEBI" id="CHEBI:15636"/>
    </cofactor>
</comment>
<name>A0A3Q9JKR4_9GAMM</name>
<dbReference type="RefSeq" id="WP_127164568.1">
    <property type="nucleotide sequence ID" value="NZ_CP029822.1"/>
</dbReference>
<dbReference type="Pfam" id="PF00875">
    <property type="entry name" value="DNA_photolyase"/>
    <property type="match status" value="1"/>
</dbReference>
<dbReference type="InterPro" id="IPR005101">
    <property type="entry name" value="Cryptochr/Photolyase_FAD-bd"/>
</dbReference>
<evidence type="ECO:0000256" key="6">
    <source>
        <dbReference type="ARBA" id="ARBA00022827"/>
    </source>
</evidence>
<comment type="catalytic activity">
    <reaction evidence="9">
        <text>cyclobutadipyrimidine (in DNA) = 2 pyrimidine residues (in DNA).</text>
        <dbReference type="EC" id="4.1.99.3"/>
    </reaction>
</comment>
<dbReference type="PROSITE" id="PS51645">
    <property type="entry name" value="PHR_CRY_ALPHA_BETA"/>
    <property type="match status" value="1"/>
</dbReference>
<organism evidence="16 17">
    <name type="scientific">Entomomonas moraniae</name>
    <dbReference type="NCBI Taxonomy" id="2213226"/>
    <lineage>
        <taxon>Bacteria</taxon>
        <taxon>Pseudomonadati</taxon>
        <taxon>Pseudomonadota</taxon>
        <taxon>Gammaproteobacteria</taxon>
        <taxon>Pseudomonadales</taxon>
        <taxon>Pseudomonadaceae</taxon>
        <taxon>Entomomonas</taxon>
    </lineage>
</organism>
<keyword evidence="17" id="KW-1185">Reference proteome</keyword>
<dbReference type="InterPro" id="IPR014729">
    <property type="entry name" value="Rossmann-like_a/b/a_fold"/>
</dbReference>
<feature type="binding site" evidence="12">
    <location>
        <position position="221"/>
    </location>
    <ligand>
        <name>FAD</name>
        <dbReference type="ChEBI" id="CHEBI:57692"/>
    </ligand>
</feature>
<evidence type="ECO:0000256" key="3">
    <source>
        <dbReference type="ARBA" id="ARBA00013149"/>
    </source>
</evidence>
<evidence type="ECO:0000256" key="11">
    <source>
        <dbReference type="ARBA" id="ARBA00083107"/>
    </source>
</evidence>
<keyword evidence="6 12" id="KW-0274">FAD</keyword>
<evidence type="ECO:0000256" key="9">
    <source>
        <dbReference type="ARBA" id="ARBA00033999"/>
    </source>
</evidence>
<dbReference type="Pfam" id="PF03441">
    <property type="entry name" value="FAD_binding_7"/>
    <property type="match status" value="1"/>
</dbReference>
<dbReference type="InterPro" id="IPR036134">
    <property type="entry name" value="Crypto/Photolyase_FAD-like_sf"/>
</dbReference>
<dbReference type="AlphaFoldDB" id="A0A3Q9JKR4"/>
<dbReference type="PRINTS" id="PR00147">
    <property type="entry name" value="DNAPHOTLYASE"/>
</dbReference>
<dbReference type="InterPro" id="IPR036155">
    <property type="entry name" value="Crypto/Photolyase_N_sf"/>
</dbReference>
<evidence type="ECO:0000256" key="14">
    <source>
        <dbReference type="RuleBase" id="RU004182"/>
    </source>
</evidence>
<dbReference type="Proteomes" id="UP000273143">
    <property type="component" value="Chromosome"/>
</dbReference>
<evidence type="ECO:0000313" key="16">
    <source>
        <dbReference type="EMBL" id="AZS51890.1"/>
    </source>
</evidence>
<evidence type="ECO:0000256" key="2">
    <source>
        <dbReference type="ARBA" id="ARBA00005862"/>
    </source>
</evidence>
<feature type="domain" description="Photolyase/cryptochrome alpha/beta" evidence="15">
    <location>
        <begin position="2"/>
        <end position="135"/>
    </location>
</feature>
<dbReference type="EC" id="4.1.99.3" evidence="3"/>
<sequence length="475" mass="55348">MKKHLVWFRNDLRTFDNPALSKACEDSEAKVFALFIATPKQWQTHHMSASQAAFIYDHLIQLQEALAKLGISFIYQQCDDFPDSIEFIKTICKTQAIDKVFYNNQYEFNERQRDTLLEEELLPHTLCEGFDGNLFFPPMTILNGQREMYKVFTPFSKAFVGKLLQTEQIIYPIPKKRHQTVAQQKLESFNYPLASYHNMKAGEKVAQERLISFCQEQVADYAITRDIPSLDNTSKLSAYLSVGSLSVRQCFQRLQLEHPLFWQNPKSGALCWLNELIWREFYHHLLIAYPRLSKNKPFIEWTDAINWNYDKKAFEQWKEGRTGFPIVDAAMRQLNQTGWMHNRLRMVTASFLVKDLLIDWRWGEQYFMSKLTDGNLAANNGGWQWAASTGTDAAPYFRIFNPTTQGERFDPEGKFIRQWLPELSQVPNKYIHTPQLWAEKAGQPLDYPLPIVLHKDAREKTLAAFTQAKTKAATK</sequence>
<dbReference type="PROSITE" id="PS00394">
    <property type="entry name" value="DNA_PHOTOLYASES_1_1"/>
    <property type="match status" value="1"/>
</dbReference>
<comment type="similarity">
    <text evidence="2">Belongs to the DNA photolyase class-1 family.</text>
</comment>
<dbReference type="GO" id="GO:0003677">
    <property type="term" value="F:DNA binding"/>
    <property type="evidence" value="ECO:0007669"/>
    <property type="project" value="TreeGrafter"/>
</dbReference>
<dbReference type="NCBIfam" id="NF007955">
    <property type="entry name" value="PRK10674.1"/>
    <property type="match status" value="1"/>
</dbReference>
<feature type="site" description="Electron transfer via tryptophanyl radical" evidence="13">
    <location>
        <position position="307"/>
    </location>
</feature>
<protein>
    <recommendedName>
        <fullName evidence="4">Deoxyribodipyrimidine photo-lyase</fullName>
        <ecNumber evidence="3">4.1.99.3</ecNumber>
    </recommendedName>
    <alternativeName>
        <fullName evidence="8">DNA photolyase</fullName>
    </alternativeName>
    <alternativeName>
        <fullName evidence="11">Photoreactivating enzyme</fullName>
    </alternativeName>
</protein>
<evidence type="ECO:0000256" key="12">
    <source>
        <dbReference type="PIRSR" id="PIRSR602081-1"/>
    </source>
</evidence>
<evidence type="ECO:0000256" key="5">
    <source>
        <dbReference type="ARBA" id="ARBA00022630"/>
    </source>
</evidence>
<evidence type="ECO:0000256" key="7">
    <source>
        <dbReference type="ARBA" id="ARBA00022991"/>
    </source>
</evidence>
<dbReference type="Gene3D" id="1.10.579.10">
    <property type="entry name" value="DNA Cyclobutane Dipyrimidine Photolyase, subunit A, domain 3"/>
    <property type="match status" value="1"/>
</dbReference>
<accession>A0A3Q9JKR4</accession>
<dbReference type="KEGG" id="emo:DM558_14440"/>
<gene>
    <name evidence="16" type="ORF">DM558_14440</name>
</gene>
<evidence type="ECO:0000256" key="1">
    <source>
        <dbReference type="ARBA" id="ARBA00001932"/>
    </source>
</evidence>
<keyword evidence="7 14" id="KW-0157">Chromophore</keyword>
<dbReference type="InterPro" id="IPR002081">
    <property type="entry name" value="Cryptochrome/DNA_photolyase_1"/>
</dbReference>
<feature type="binding site" evidence="12">
    <location>
        <begin position="233"/>
        <end position="237"/>
    </location>
    <ligand>
        <name>FAD</name>
        <dbReference type="ChEBI" id="CHEBI:57692"/>
    </ligand>
</feature>
<dbReference type="InterPro" id="IPR018394">
    <property type="entry name" value="DNA_photolyase_1_CS_C"/>
</dbReference>
<evidence type="ECO:0000259" key="15">
    <source>
        <dbReference type="PROSITE" id="PS51645"/>
    </source>
</evidence>
<evidence type="ECO:0000256" key="10">
    <source>
        <dbReference type="ARBA" id="ARBA00059220"/>
    </source>
</evidence>
<dbReference type="GO" id="GO:0071949">
    <property type="term" value="F:FAD binding"/>
    <property type="evidence" value="ECO:0007669"/>
    <property type="project" value="TreeGrafter"/>
</dbReference>
<feature type="site" description="Electron transfer via tryptophanyl radical" evidence="13">
    <location>
        <position position="383"/>
    </location>
</feature>
<comment type="cofactor">
    <cofactor evidence="12">
        <name>FAD</name>
        <dbReference type="ChEBI" id="CHEBI:57692"/>
    </cofactor>
    <text evidence="12">Binds 1 FAD per subunit.</text>
</comment>
<reference evidence="17" key="1">
    <citation type="submission" date="2018-06" db="EMBL/GenBank/DDBJ databases">
        <title>Complete genome of Pseudomonas insecticola strain QZS01.</title>
        <authorList>
            <person name="Wang J."/>
            <person name="Su Q."/>
        </authorList>
    </citation>
    <scope>NUCLEOTIDE SEQUENCE [LARGE SCALE GENOMIC DNA]</scope>
    <source>
        <strain evidence="17">QZS01</strain>
    </source>
</reference>
<evidence type="ECO:0000256" key="8">
    <source>
        <dbReference type="ARBA" id="ARBA00031671"/>
    </source>
</evidence>
<dbReference type="PROSITE" id="PS00691">
    <property type="entry name" value="DNA_PHOTOLYASES_1_2"/>
    <property type="match status" value="1"/>
</dbReference>
<proteinExistence type="inferred from homology"/>
<evidence type="ECO:0000256" key="13">
    <source>
        <dbReference type="PIRSR" id="PIRSR602081-2"/>
    </source>
</evidence>
<dbReference type="InterPro" id="IPR006050">
    <property type="entry name" value="DNA_photolyase_N"/>
</dbReference>
<keyword evidence="16" id="KW-0456">Lyase</keyword>
<dbReference type="PANTHER" id="PTHR11455">
    <property type="entry name" value="CRYPTOCHROME"/>
    <property type="match status" value="1"/>
</dbReference>
<evidence type="ECO:0000313" key="17">
    <source>
        <dbReference type="Proteomes" id="UP000273143"/>
    </source>
</evidence>
<dbReference type="SUPFAM" id="SSF52425">
    <property type="entry name" value="Cryptochrome/photolyase, N-terminal domain"/>
    <property type="match status" value="1"/>
</dbReference>
<dbReference type="GO" id="GO:0000719">
    <property type="term" value="P:photoreactive repair"/>
    <property type="evidence" value="ECO:0007669"/>
    <property type="project" value="UniProtKB-ARBA"/>
</dbReference>
<dbReference type="FunFam" id="1.10.579.10:FF:000003">
    <property type="entry name" value="Deoxyribodipyrimidine photo-lyase"/>
    <property type="match status" value="1"/>
</dbReference>
<comment type="similarity">
    <text evidence="14">Belongs to the DNA photolyase family.</text>
</comment>
<dbReference type="Gene3D" id="3.40.50.620">
    <property type="entry name" value="HUPs"/>
    <property type="match status" value="1"/>
</dbReference>
<dbReference type="PANTHER" id="PTHR11455:SF9">
    <property type="entry name" value="CRYPTOCHROME CIRCADIAN CLOCK 5 ISOFORM X1"/>
    <property type="match status" value="1"/>
</dbReference>
<feature type="binding site" evidence="12">
    <location>
        <position position="272"/>
    </location>
    <ligand>
        <name>FAD</name>
        <dbReference type="ChEBI" id="CHEBI:57692"/>
    </ligand>
</feature>
<dbReference type="EMBL" id="CP029822">
    <property type="protein sequence ID" value="AZS51890.1"/>
    <property type="molecule type" value="Genomic_DNA"/>
</dbReference>
<feature type="site" description="Electron transfer via tryptophanyl radical" evidence="13">
    <location>
        <position position="360"/>
    </location>
</feature>
<dbReference type="Gene3D" id="1.25.40.80">
    <property type="match status" value="1"/>
</dbReference>
<dbReference type="GO" id="GO:0003904">
    <property type="term" value="F:deoxyribodipyrimidine photo-lyase activity"/>
    <property type="evidence" value="ECO:0007669"/>
    <property type="project" value="UniProtKB-EC"/>
</dbReference>
<dbReference type="SUPFAM" id="SSF48173">
    <property type="entry name" value="Cryptochrome/photolyase FAD-binding domain"/>
    <property type="match status" value="1"/>
</dbReference>
<dbReference type="GO" id="GO:0009416">
    <property type="term" value="P:response to light stimulus"/>
    <property type="evidence" value="ECO:0007669"/>
    <property type="project" value="TreeGrafter"/>
</dbReference>
<feature type="binding site" evidence="12">
    <location>
        <begin position="275"/>
        <end position="282"/>
    </location>
    <ligand>
        <name>FAD</name>
        <dbReference type="ChEBI" id="CHEBI:57692"/>
    </ligand>
</feature>